<name>A0A7T0C4Y2_9BACT</name>
<dbReference type="Proteomes" id="UP000594464">
    <property type="component" value="Chromosome"/>
</dbReference>
<dbReference type="AlphaFoldDB" id="A0A7T0C4Y2"/>
<evidence type="ECO:0000259" key="2">
    <source>
        <dbReference type="PROSITE" id="PS50164"/>
    </source>
</evidence>
<dbReference type="Pfam" id="PF01541">
    <property type="entry name" value="GIY-YIG"/>
    <property type="match status" value="1"/>
</dbReference>
<evidence type="ECO:0000256" key="1">
    <source>
        <dbReference type="ARBA" id="ARBA00007435"/>
    </source>
</evidence>
<dbReference type="PANTHER" id="PTHR34477:SF1">
    <property type="entry name" value="UPF0213 PROTEIN YHBQ"/>
    <property type="match status" value="1"/>
</dbReference>
<dbReference type="Gene3D" id="3.40.1440.10">
    <property type="entry name" value="GIY-YIG endonuclease"/>
    <property type="match status" value="1"/>
</dbReference>
<dbReference type="InterPro" id="IPR035901">
    <property type="entry name" value="GIY-YIG_endonuc_sf"/>
</dbReference>
<evidence type="ECO:0000313" key="4">
    <source>
        <dbReference type="Proteomes" id="UP000594464"/>
    </source>
</evidence>
<dbReference type="PANTHER" id="PTHR34477">
    <property type="entry name" value="UPF0213 PROTEIN YHBQ"/>
    <property type="match status" value="1"/>
</dbReference>
<evidence type="ECO:0000313" key="3">
    <source>
        <dbReference type="EMBL" id="QPJ66599.1"/>
    </source>
</evidence>
<dbReference type="InterPro" id="IPR000305">
    <property type="entry name" value="GIY-YIG_endonuc"/>
</dbReference>
<dbReference type="PROSITE" id="PS50164">
    <property type="entry name" value="GIY_YIG"/>
    <property type="match status" value="1"/>
</dbReference>
<protein>
    <submittedName>
        <fullName evidence="3">GIY-YIG nuclease family protein</fullName>
    </submittedName>
</protein>
<dbReference type="SUPFAM" id="SSF82771">
    <property type="entry name" value="GIY-YIG endonuclease"/>
    <property type="match status" value="1"/>
</dbReference>
<accession>A0A7T0C4Y2</accession>
<dbReference type="EMBL" id="CP048620">
    <property type="protein sequence ID" value="QPJ66599.1"/>
    <property type="molecule type" value="Genomic_DNA"/>
</dbReference>
<proteinExistence type="inferred from homology"/>
<dbReference type="CDD" id="cd10456">
    <property type="entry name" value="GIY-YIG_UPF0213"/>
    <property type="match status" value="1"/>
</dbReference>
<sequence length="107" mass="12569">MFLRWRGRDRNRGVSVKQREGDWTVYMVETESGKLYAGIAIDPERRLDEHRSGKKGAKFFRTSPPVRIVYRELFATRSEASIREAQIKKMKRADKLKLVQQAADRSR</sequence>
<gene>
    <name evidence="3" type="ORF">G3M78_14785</name>
</gene>
<reference evidence="4" key="1">
    <citation type="submission" date="2020-02" db="EMBL/GenBank/DDBJ databases">
        <title>Genomic and physiological characterization of two novel Nitrospinaceae genera.</title>
        <authorList>
            <person name="Mueller A.J."/>
            <person name="Jung M.-Y."/>
            <person name="Strachan C.R."/>
            <person name="Herbold C.W."/>
            <person name="Kirkegaard R.H."/>
            <person name="Daims H."/>
        </authorList>
    </citation>
    <scope>NUCLEOTIDE SEQUENCE [LARGE SCALE GENOMIC DNA]</scope>
</reference>
<dbReference type="KEGG" id="nva:G3M78_14785"/>
<comment type="similarity">
    <text evidence="1">Belongs to the UPF0213 family.</text>
</comment>
<organism evidence="3 4">
    <name type="scientific">Candidatus Nitrohelix vancouverensis</name>
    <dbReference type="NCBI Taxonomy" id="2705534"/>
    <lineage>
        <taxon>Bacteria</taxon>
        <taxon>Pseudomonadati</taxon>
        <taxon>Nitrospinota/Tectimicrobiota group</taxon>
        <taxon>Nitrospinota</taxon>
        <taxon>Nitrospinia</taxon>
        <taxon>Nitrospinales</taxon>
        <taxon>Nitrospinaceae</taxon>
        <taxon>Candidatus Nitrohelix</taxon>
    </lineage>
</organism>
<dbReference type="InterPro" id="IPR050190">
    <property type="entry name" value="UPF0213_domain"/>
</dbReference>
<feature type="domain" description="GIY-YIG" evidence="2">
    <location>
        <begin position="21"/>
        <end position="97"/>
    </location>
</feature>